<dbReference type="InterPro" id="IPR027417">
    <property type="entry name" value="P-loop_NTPase"/>
</dbReference>
<feature type="domain" description="Sigma-54 factor interaction" evidence="3">
    <location>
        <begin position="208"/>
        <end position="437"/>
    </location>
</feature>
<dbReference type="CDD" id="cd00009">
    <property type="entry name" value="AAA"/>
    <property type="match status" value="1"/>
</dbReference>
<dbReference type="SUPFAM" id="SSF52540">
    <property type="entry name" value="P-loop containing nucleoside triphosphate hydrolases"/>
    <property type="match status" value="1"/>
</dbReference>
<evidence type="ECO:0000256" key="1">
    <source>
        <dbReference type="ARBA" id="ARBA00022741"/>
    </source>
</evidence>
<evidence type="ECO:0000313" key="6">
    <source>
        <dbReference type="Proteomes" id="UP000274073"/>
    </source>
</evidence>
<dbReference type="RefSeq" id="WP_123853276.1">
    <property type="nucleotide sequence ID" value="NZ_CP033912.1"/>
</dbReference>
<dbReference type="InterPro" id="IPR002078">
    <property type="entry name" value="Sigma_54_int"/>
</dbReference>
<dbReference type="GO" id="GO:0005524">
    <property type="term" value="F:ATP binding"/>
    <property type="evidence" value="ECO:0007669"/>
    <property type="project" value="UniProtKB-KW"/>
</dbReference>
<gene>
    <name evidence="4" type="ORF">EG349_00020</name>
    <name evidence="5" type="ORF">EG353_18495</name>
</gene>
<dbReference type="Gene3D" id="1.10.8.60">
    <property type="match status" value="1"/>
</dbReference>
<reference evidence="6 7" key="1">
    <citation type="submission" date="2018-11" db="EMBL/GenBank/DDBJ databases">
        <title>Proposal to divide the Flavobacteriaceae and reorganize its genera based on Amino Acid Identity values calculated from whole genome sequences.</title>
        <authorList>
            <person name="Nicholson A.C."/>
            <person name="Gulvik C.A."/>
            <person name="Whitney A.M."/>
            <person name="Humrighouse B.W."/>
            <person name="Bell M."/>
            <person name="Holmes B."/>
            <person name="Steigerwalt A.G."/>
            <person name="Villarma A."/>
            <person name="Sheth M."/>
            <person name="Batra D."/>
            <person name="Pryor J."/>
            <person name="Bernardet J.-F."/>
            <person name="Hugo C."/>
            <person name="Kampfer P."/>
            <person name="Newman J."/>
            <person name="McQuiston J.R."/>
        </authorList>
    </citation>
    <scope>NUCLEOTIDE SEQUENCE [LARGE SCALE GENOMIC DNA]</scope>
    <source>
        <strain evidence="4 6">G0207</strain>
        <strain evidence="5 7">H5143</strain>
    </source>
</reference>
<evidence type="ECO:0000313" key="7">
    <source>
        <dbReference type="Proteomes" id="UP000281741"/>
    </source>
</evidence>
<dbReference type="Gene3D" id="3.40.50.300">
    <property type="entry name" value="P-loop containing nucleotide triphosphate hydrolases"/>
    <property type="match status" value="1"/>
</dbReference>
<dbReference type="EMBL" id="CP033915">
    <property type="protein sequence ID" value="AZA85295.1"/>
    <property type="molecule type" value="Genomic_DNA"/>
</dbReference>
<evidence type="ECO:0000313" key="4">
    <source>
        <dbReference type="EMBL" id="AZA85295.1"/>
    </source>
</evidence>
<dbReference type="Gene3D" id="1.10.10.60">
    <property type="entry name" value="Homeodomain-like"/>
    <property type="match status" value="1"/>
</dbReference>
<dbReference type="EMBL" id="CP033912">
    <property type="protein sequence ID" value="AZA97398.1"/>
    <property type="molecule type" value="Genomic_DNA"/>
</dbReference>
<dbReference type="GO" id="GO:0006355">
    <property type="term" value="P:regulation of DNA-templated transcription"/>
    <property type="evidence" value="ECO:0007669"/>
    <property type="project" value="InterPro"/>
</dbReference>
<sequence length="520" mass="59562">MSKNDSQNTEIIQRLQSMQKELSIISTLNKSLATVLDEMDFQNVCTQNLKPEFAYDHFILLRKSNLDIEIFLSSTDDKINMSKNTSDVYFEKCLNSAEPLYIDLKELPENSSTPYYFSNAKKDGMRIAVGLCLPSISNDQNVLYLFYKNYITADDFPERILLAVATHISITIRNILIGKQMQKRIQPDDEKIQEPSEDKKKQEGFQGIIGDSEEIKYIFERILQVAPSSTSVLIDGETGTGKELIAQAIHNFSSFSKKQMIKVNCASIPPNLIESELFGHEKGSFTGATEFRMGKFEQAQNSTIFLDEIGELPLELQGRLLRVLQEKDVQRIGSNNSVKLNIRVIAATNRDLQEEVAKGNFRSDLYYRLNVFPIHLPALRKRKSDIPLLVNYFLQKHNLKANKKIKGFSQKMMKELCENPWFGNIRELENVIERSMITAQDEFITEIDFPKSIGLKKSEPEPEIKTLHQMEKEYILKVVEKCNGKIFGEYGAARLLGLPPTTLISKMHRLGIKKDYQFKK</sequence>
<dbReference type="SUPFAM" id="SSF46689">
    <property type="entry name" value="Homeodomain-like"/>
    <property type="match status" value="1"/>
</dbReference>
<dbReference type="AlphaFoldDB" id="A0AAD1DKW2"/>
<protein>
    <submittedName>
        <fullName evidence="4">Sigma-54-dependent Fis family transcriptional regulator</fullName>
    </submittedName>
</protein>
<dbReference type="PROSITE" id="PS50045">
    <property type="entry name" value="SIGMA54_INTERACT_4"/>
    <property type="match status" value="1"/>
</dbReference>
<dbReference type="FunFam" id="3.40.50.300:FF:000006">
    <property type="entry name" value="DNA-binding transcriptional regulator NtrC"/>
    <property type="match status" value="1"/>
</dbReference>
<proteinExistence type="predicted"/>
<dbReference type="Pfam" id="PF00158">
    <property type="entry name" value="Sigma54_activat"/>
    <property type="match status" value="1"/>
</dbReference>
<keyword evidence="7" id="KW-1185">Reference proteome</keyword>
<organism evidence="4 6">
    <name type="scientific">Chryseobacterium shandongense</name>
    <dbReference type="NCBI Taxonomy" id="1493872"/>
    <lineage>
        <taxon>Bacteria</taxon>
        <taxon>Pseudomonadati</taxon>
        <taxon>Bacteroidota</taxon>
        <taxon>Flavobacteriia</taxon>
        <taxon>Flavobacteriales</taxon>
        <taxon>Weeksellaceae</taxon>
        <taxon>Chryseobacterium group</taxon>
        <taxon>Chryseobacterium</taxon>
    </lineage>
</organism>
<evidence type="ECO:0000313" key="5">
    <source>
        <dbReference type="EMBL" id="AZA97398.1"/>
    </source>
</evidence>
<keyword evidence="1" id="KW-0547">Nucleotide-binding</keyword>
<dbReference type="PROSITE" id="PS00675">
    <property type="entry name" value="SIGMA54_INTERACT_1"/>
    <property type="match status" value="1"/>
</dbReference>
<accession>A0AAD1DKW2</accession>
<dbReference type="InterPro" id="IPR025662">
    <property type="entry name" value="Sigma_54_int_dom_ATP-bd_1"/>
</dbReference>
<dbReference type="InterPro" id="IPR009057">
    <property type="entry name" value="Homeodomain-like_sf"/>
</dbReference>
<dbReference type="SMART" id="SM00382">
    <property type="entry name" value="AAA"/>
    <property type="match status" value="1"/>
</dbReference>
<dbReference type="InterPro" id="IPR003593">
    <property type="entry name" value="AAA+_ATPase"/>
</dbReference>
<evidence type="ECO:0000256" key="2">
    <source>
        <dbReference type="ARBA" id="ARBA00022840"/>
    </source>
</evidence>
<dbReference type="Pfam" id="PF25601">
    <property type="entry name" value="AAA_lid_14"/>
    <property type="match status" value="1"/>
</dbReference>
<dbReference type="Proteomes" id="UP000281741">
    <property type="component" value="Chromosome"/>
</dbReference>
<dbReference type="Proteomes" id="UP000274073">
    <property type="component" value="Chromosome"/>
</dbReference>
<name>A0AAD1DKW2_9FLAO</name>
<dbReference type="InterPro" id="IPR058031">
    <property type="entry name" value="AAA_lid_NorR"/>
</dbReference>
<dbReference type="PANTHER" id="PTHR32071">
    <property type="entry name" value="TRANSCRIPTIONAL REGULATORY PROTEIN"/>
    <property type="match status" value="1"/>
</dbReference>
<evidence type="ECO:0000259" key="3">
    <source>
        <dbReference type="PROSITE" id="PS50045"/>
    </source>
</evidence>
<keyword evidence="2" id="KW-0067">ATP-binding</keyword>